<dbReference type="Pfam" id="PF03706">
    <property type="entry name" value="LPG_synthase_TM"/>
    <property type="match status" value="1"/>
</dbReference>
<dbReference type="AlphaFoldDB" id="A0A1G2D5Q1"/>
<evidence type="ECO:0000256" key="6">
    <source>
        <dbReference type="SAM" id="Phobius"/>
    </source>
</evidence>
<evidence type="ECO:0000256" key="2">
    <source>
        <dbReference type="ARBA" id="ARBA00022475"/>
    </source>
</evidence>
<keyword evidence="3 6" id="KW-0812">Transmembrane</keyword>
<evidence type="ECO:0000313" key="7">
    <source>
        <dbReference type="EMBL" id="OGZ08792.1"/>
    </source>
</evidence>
<evidence type="ECO:0008006" key="9">
    <source>
        <dbReference type="Google" id="ProtNLM"/>
    </source>
</evidence>
<evidence type="ECO:0000256" key="3">
    <source>
        <dbReference type="ARBA" id="ARBA00022692"/>
    </source>
</evidence>
<dbReference type="STRING" id="1798661.A3D65_03275"/>
<dbReference type="Proteomes" id="UP000177996">
    <property type="component" value="Unassembled WGS sequence"/>
</dbReference>
<dbReference type="GO" id="GO:0005886">
    <property type="term" value="C:plasma membrane"/>
    <property type="evidence" value="ECO:0007669"/>
    <property type="project" value="UniProtKB-SubCell"/>
</dbReference>
<evidence type="ECO:0000256" key="4">
    <source>
        <dbReference type="ARBA" id="ARBA00022989"/>
    </source>
</evidence>
<keyword evidence="4 6" id="KW-1133">Transmembrane helix</keyword>
<organism evidence="7 8">
    <name type="scientific">Candidatus Lloydbacteria bacterium RIFCSPHIGHO2_02_FULL_50_13</name>
    <dbReference type="NCBI Taxonomy" id="1798661"/>
    <lineage>
        <taxon>Bacteria</taxon>
        <taxon>Candidatus Lloydiibacteriota</taxon>
    </lineage>
</organism>
<feature type="transmembrane region" description="Helical" evidence="6">
    <location>
        <begin position="270"/>
        <end position="290"/>
    </location>
</feature>
<dbReference type="NCBIfam" id="TIGR00374">
    <property type="entry name" value="flippase-like domain"/>
    <property type="match status" value="1"/>
</dbReference>
<protein>
    <recommendedName>
        <fullName evidence="9">Flippase-like domain-containing protein</fullName>
    </recommendedName>
</protein>
<feature type="transmembrane region" description="Helical" evidence="6">
    <location>
        <begin position="68"/>
        <end position="86"/>
    </location>
</feature>
<dbReference type="InterPro" id="IPR022791">
    <property type="entry name" value="L-PG_synthase/AglD"/>
</dbReference>
<feature type="transmembrane region" description="Helical" evidence="6">
    <location>
        <begin position="33"/>
        <end position="56"/>
    </location>
</feature>
<evidence type="ECO:0000313" key="8">
    <source>
        <dbReference type="Proteomes" id="UP000177996"/>
    </source>
</evidence>
<sequence length="301" mass="33266">MKTFFKMIISGALLYIIFQRVHFGEVVQVIASFPLNVLVWAFALHFFALALAAFKWRSFLPEESFGRLFRFTLIGQFYSLILPGQLLGEAAKAYSFGRGKEGKTRIAASVAMDKITGVAGLFLVSIFGLLSTKTELLGNWKMIIVTGLIIVLVGIFLFRFEFVRSFFAKYSLVMRPLARFIDAYHEYAKDTGLILRTVILGALFQLSAIAITVILANSIGIDIPVLDWLWIFGLVSVAVLVPITVGGLGVREGAFVSLLGFFAVVPLHALALSFSLFTLQAVVAIVGGILEWRAVWPMQKN</sequence>
<dbReference type="PANTHER" id="PTHR40277">
    <property type="entry name" value="BLL5419 PROTEIN"/>
    <property type="match status" value="1"/>
</dbReference>
<feature type="transmembrane region" description="Helical" evidence="6">
    <location>
        <begin position="193"/>
        <end position="216"/>
    </location>
</feature>
<evidence type="ECO:0000256" key="5">
    <source>
        <dbReference type="ARBA" id="ARBA00023136"/>
    </source>
</evidence>
<dbReference type="EMBL" id="MHLL01000026">
    <property type="protein sequence ID" value="OGZ08792.1"/>
    <property type="molecule type" value="Genomic_DNA"/>
</dbReference>
<dbReference type="PANTHER" id="PTHR40277:SF1">
    <property type="entry name" value="BLL5419 PROTEIN"/>
    <property type="match status" value="1"/>
</dbReference>
<keyword evidence="5 6" id="KW-0472">Membrane</keyword>
<keyword evidence="2" id="KW-1003">Cell membrane</keyword>
<evidence type="ECO:0000256" key="1">
    <source>
        <dbReference type="ARBA" id="ARBA00004651"/>
    </source>
</evidence>
<accession>A0A1G2D5Q1</accession>
<feature type="transmembrane region" description="Helical" evidence="6">
    <location>
        <begin position="228"/>
        <end position="250"/>
    </location>
</feature>
<comment type="subcellular location">
    <subcellularLocation>
        <location evidence="1">Cell membrane</location>
        <topology evidence="1">Multi-pass membrane protein</topology>
    </subcellularLocation>
</comment>
<feature type="transmembrane region" description="Helical" evidence="6">
    <location>
        <begin position="106"/>
        <end position="130"/>
    </location>
</feature>
<comment type="caution">
    <text evidence="7">The sequence shown here is derived from an EMBL/GenBank/DDBJ whole genome shotgun (WGS) entry which is preliminary data.</text>
</comment>
<gene>
    <name evidence="7" type="ORF">A3D65_03275</name>
</gene>
<proteinExistence type="predicted"/>
<feature type="transmembrane region" description="Helical" evidence="6">
    <location>
        <begin position="142"/>
        <end position="160"/>
    </location>
</feature>
<name>A0A1G2D5Q1_9BACT</name>
<reference evidence="7 8" key="1">
    <citation type="journal article" date="2016" name="Nat. Commun.">
        <title>Thousands of microbial genomes shed light on interconnected biogeochemical processes in an aquifer system.</title>
        <authorList>
            <person name="Anantharaman K."/>
            <person name="Brown C.T."/>
            <person name="Hug L.A."/>
            <person name="Sharon I."/>
            <person name="Castelle C.J."/>
            <person name="Probst A.J."/>
            <person name="Thomas B.C."/>
            <person name="Singh A."/>
            <person name="Wilkins M.J."/>
            <person name="Karaoz U."/>
            <person name="Brodie E.L."/>
            <person name="Williams K.H."/>
            <person name="Hubbard S.S."/>
            <person name="Banfield J.F."/>
        </authorList>
    </citation>
    <scope>NUCLEOTIDE SEQUENCE [LARGE SCALE GENOMIC DNA]</scope>
</reference>